<comment type="subcellular location">
    <subcellularLocation>
        <location evidence="1">Mitochondrion membrane</location>
    </subcellularLocation>
</comment>
<reference evidence="9 10" key="1">
    <citation type="submission" date="2020-07" db="EMBL/GenBank/DDBJ databases">
        <title>Comparative genomics of pyrophilous fungi reveals a link between fire events and developmental genes.</title>
        <authorList>
            <consortium name="DOE Joint Genome Institute"/>
            <person name="Steindorff A.S."/>
            <person name="Carver A."/>
            <person name="Calhoun S."/>
            <person name="Stillman K."/>
            <person name="Liu H."/>
            <person name="Lipzen A."/>
            <person name="Pangilinan J."/>
            <person name="Labutti K."/>
            <person name="Bruns T.D."/>
            <person name="Grigoriev I.V."/>
        </authorList>
    </citation>
    <scope>NUCLEOTIDE SEQUENCE [LARGE SCALE GENOMIC DNA]</scope>
    <source>
        <strain evidence="9 10">CBS 144469</strain>
    </source>
</reference>
<evidence type="ECO:0000256" key="4">
    <source>
        <dbReference type="ARBA" id="ARBA00023128"/>
    </source>
</evidence>
<keyword evidence="2 7" id="KW-0812">Transmembrane</keyword>
<evidence type="ECO:0000256" key="7">
    <source>
        <dbReference type="SAM" id="Phobius"/>
    </source>
</evidence>
<evidence type="ECO:0000313" key="9">
    <source>
        <dbReference type="EMBL" id="KAF6751653.1"/>
    </source>
</evidence>
<feature type="domain" description="HIG1" evidence="8">
    <location>
        <begin position="1"/>
        <end position="88"/>
    </location>
</feature>
<sequence>MSNPYPYGYEGWGEKFSRKVKENPYVPAGCLLTTGALIMSAVKMRNGESKQMNYWMRARVGLQGVTLAALVVGTMVLRAEREKAALADQATIAAPGSDAEALVKQREKDEFEARLKGAEVAVEEEVGLVSRVVRGPAVVKHERQQPTPSAAAPALDSSSPLPVSDSGKKSWWKIW</sequence>
<evidence type="ECO:0000256" key="2">
    <source>
        <dbReference type="ARBA" id="ARBA00022692"/>
    </source>
</evidence>
<name>A0A8H6M157_9AGAR</name>
<dbReference type="InterPro" id="IPR007667">
    <property type="entry name" value="Hypoxia_induced_domain"/>
</dbReference>
<dbReference type="PROSITE" id="PS51503">
    <property type="entry name" value="HIG1"/>
    <property type="match status" value="1"/>
</dbReference>
<dbReference type="PANTHER" id="PTHR12297:SF3">
    <property type="entry name" value="HIG1 DOMAIN FAMILY MEMBER 1A"/>
    <property type="match status" value="1"/>
</dbReference>
<dbReference type="GO" id="GO:0031966">
    <property type="term" value="C:mitochondrial membrane"/>
    <property type="evidence" value="ECO:0007669"/>
    <property type="project" value="UniProtKB-SubCell"/>
</dbReference>
<keyword evidence="5 7" id="KW-0472">Membrane</keyword>
<dbReference type="AlphaFoldDB" id="A0A8H6M157"/>
<dbReference type="GO" id="GO:0097250">
    <property type="term" value="P:mitochondrial respirasome assembly"/>
    <property type="evidence" value="ECO:0007669"/>
    <property type="project" value="TreeGrafter"/>
</dbReference>
<dbReference type="OrthoDB" id="6604018at2759"/>
<keyword evidence="4" id="KW-0496">Mitochondrion</keyword>
<evidence type="ECO:0000256" key="6">
    <source>
        <dbReference type="SAM" id="MobiDB-lite"/>
    </source>
</evidence>
<protein>
    <submittedName>
        <fullName evidence="9">Altered inheritance of mitochondria protein 31, mitochondrial</fullName>
    </submittedName>
</protein>
<keyword evidence="10" id="KW-1185">Reference proteome</keyword>
<dbReference type="EMBL" id="JACGCI010000048">
    <property type="protein sequence ID" value="KAF6751653.1"/>
    <property type="molecule type" value="Genomic_DNA"/>
</dbReference>
<evidence type="ECO:0000256" key="5">
    <source>
        <dbReference type="ARBA" id="ARBA00023136"/>
    </source>
</evidence>
<dbReference type="Proteomes" id="UP000521943">
    <property type="component" value="Unassembled WGS sequence"/>
</dbReference>
<feature type="region of interest" description="Disordered" evidence="6">
    <location>
        <begin position="137"/>
        <end position="175"/>
    </location>
</feature>
<dbReference type="Gene3D" id="6.10.140.1320">
    <property type="match status" value="1"/>
</dbReference>
<feature type="compositionally biased region" description="Low complexity" evidence="6">
    <location>
        <begin position="148"/>
        <end position="165"/>
    </location>
</feature>
<proteinExistence type="predicted"/>
<evidence type="ECO:0000256" key="3">
    <source>
        <dbReference type="ARBA" id="ARBA00022989"/>
    </source>
</evidence>
<feature type="transmembrane region" description="Helical" evidence="7">
    <location>
        <begin position="54"/>
        <end position="77"/>
    </location>
</feature>
<comment type="caution">
    <text evidence="9">The sequence shown here is derived from an EMBL/GenBank/DDBJ whole genome shotgun (WGS) entry which is preliminary data.</text>
</comment>
<dbReference type="PANTHER" id="PTHR12297">
    <property type="entry name" value="HYPOXIA-INDUCBILE GENE 1 HIG1 -RELATED"/>
    <property type="match status" value="1"/>
</dbReference>
<evidence type="ECO:0000256" key="1">
    <source>
        <dbReference type="ARBA" id="ARBA00004325"/>
    </source>
</evidence>
<evidence type="ECO:0000313" key="10">
    <source>
        <dbReference type="Proteomes" id="UP000521943"/>
    </source>
</evidence>
<organism evidence="9 10">
    <name type="scientific">Ephemerocybe angulata</name>
    <dbReference type="NCBI Taxonomy" id="980116"/>
    <lineage>
        <taxon>Eukaryota</taxon>
        <taxon>Fungi</taxon>
        <taxon>Dikarya</taxon>
        <taxon>Basidiomycota</taxon>
        <taxon>Agaricomycotina</taxon>
        <taxon>Agaricomycetes</taxon>
        <taxon>Agaricomycetidae</taxon>
        <taxon>Agaricales</taxon>
        <taxon>Agaricineae</taxon>
        <taxon>Psathyrellaceae</taxon>
        <taxon>Ephemerocybe</taxon>
    </lineage>
</organism>
<feature type="transmembrane region" description="Helical" evidence="7">
    <location>
        <begin position="25"/>
        <end position="42"/>
    </location>
</feature>
<gene>
    <name evidence="9" type="ORF">DFP72DRAFT_906777</name>
</gene>
<dbReference type="InterPro" id="IPR050355">
    <property type="entry name" value="RCF1"/>
</dbReference>
<accession>A0A8H6M157</accession>
<evidence type="ECO:0000259" key="8">
    <source>
        <dbReference type="PROSITE" id="PS51503"/>
    </source>
</evidence>
<dbReference type="Pfam" id="PF04588">
    <property type="entry name" value="HIG_1_N"/>
    <property type="match status" value="1"/>
</dbReference>
<keyword evidence="3 7" id="KW-1133">Transmembrane helix</keyword>